<dbReference type="AlphaFoldDB" id="A0A6A5GG97"/>
<comment type="caution">
    <text evidence="2">The sequence shown here is derived from an EMBL/GenBank/DDBJ whole genome shotgun (WGS) entry which is preliminary data.</text>
</comment>
<dbReference type="CTD" id="78776866"/>
<protein>
    <submittedName>
        <fullName evidence="2">Uncharacterized protein</fullName>
    </submittedName>
</protein>
<sequence>MYEFDENHVIDDEFDLAARNVTITGRGLIGKNLVRKIKNTYETGKNDEFDFDVGSETIVGKDLIEKKNGILGKKDVRETKQIKRKYETVGDDDYDMEDETEMATGRYLNGRSEERSGKKLGRKPKPKNNDSYEKQLLSGGISGSCAMKLWKELSNDYKIFVKKYQKAVSGSGVSELPSFRYASYMSFLDVAAEKRQVKNAFIIGSSGHYTAESDNDFGDDKKAEEEEDVLNENSMDGLKLETPKRKRSYAEMSTPKKPRRQTQVDELLKKLDESNCSIMTAVNDMKKESSCNTERLCKTFQKLT</sequence>
<dbReference type="RefSeq" id="XP_053582236.1">
    <property type="nucleotide sequence ID" value="XM_053733323.1"/>
</dbReference>
<organism evidence="2 3">
    <name type="scientific">Caenorhabditis remanei</name>
    <name type="common">Caenorhabditis vulgaris</name>
    <dbReference type="NCBI Taxonomy" id="31234"/>
    <lineage>
        <taxon>Eukaryota</taxon>
        <taxon>Metazoa</taxon>
        <taxon>Ecdysozoa</taxon>
        <taxon>Nematoda</taxon>
        <taxon>Chromadorea</taxon>
        <taxon>Rhabditida</taxon>
        <taxon>Rhabditina</taxon>
        <taxon>Rhabditomorpha</taxon>
        <taxon>Rhabditoidea</taxon>
        <taxon>Rhabditidae</taxon>
        <taxon>Peloderinae</taxon>
        <taxon>Caenorhabditis</taxon>
    </lineage>
</organism>
<dbReference type="KEGG" id="crq:GCK72_019986"/>
<reference evidence="2 3" key="1">
    <citation type="submission" date="2019-12" db="EMBL/GenBank/DDBJ databases">
        <title>Chromosome-level assembly of the Caenorhabditis remanei genome.</title>
        <authorList>
            <person name="Teterina A.A."/>
            <person name="Willis J.H."/>
            <person name="Phillips P.C."/>
        </authorList>
    </citation>
    <scope>NUCLEOTIDE SEQUENCE [LARGE SCALE GENOMIC DNA]</scope>
    <source>
        <strain evidence="2 3">PX506</strain>
        <tissue evidence="2">Whole organism</tissue>
    </source>
</reference>
<gene>
    <name evidence="2" type="ORF">GCK72_019986</name>
</gene>
<feature type="region of interest" description="Disordered" evidence="1">
    <location>
        <begin position="103"/>
        <end position="135"/>
    </location>
</feature>
<dbReference type="EMBL" id="WUAV01000005">
    <property type="protein sequence ID" value="KAF1753429.1"/>
    <property type="molecule type" value="Genomic_DNA"/>
</dbReference>
<proteinExistence type="predicted"/>
<accession>A0A6A5GG97</accession>
<evidence type="ECO:0000256" key="1">
    <source>
        <dbReference type="SAM" id="MobiDB-lite"/>
    </source>
</evidence>
<feature type="region of interest" description="Disordered" evidence="1">
    <location>
        <begin position="242"/>
        <end position="263"/>
    </location>
</feature>
<dbReference type="GeneID" id="78776866"/>
<dbReference type="Proteomes" id="UP000483820">
    <property type="component" value="Chromosome V"/>
</dbReference>
<name>A0A6A5GG97_CAERE</name>
<evidence type="ECO:0000313" key="3">
    <source>
        <dbReference type="Proteomes" id="UP000483820"/>
    </source>
</evidence>
<evidence type="ECO:0000313" key="2">
    <source>
        <dbReference type="EMBL" id="KAF1753429.1"/>
    </source>
</evidence>